<name>A0A814EAU1_9BILA</name>
<dbReference type="Proteomes" id="UP000681967">
    <property type="component" value="Unassembled WGS sequence"/>
</dbReference>
<proteinExistence type="predicted"/>
<evidence type="ECO:0000313" key="5">
    <source>
        <dbReference type="Proteomes" id="UP000663855"/>
    </source>
</evidence>
<accession>A0A814EAU1</accession>
<comment type="caution">
    <text evidence="1">The sequence shown here is derived from an EMBL/GenBank/DDBJ whole genome shotgun (WGS) entry which is preliminary data.</text>
</comment>
<organism evidence="1 5">
    <name type="scientific">Rotaria magnacalcarata</name>
    <dbReference type="NCBI Taxonomy" id="392030"/>
    <lineage>
        <taxon>Eukaryota</taxon>
        <taxon>Metazoa</taxon>
        <taxon>Spiralia</taxon>
        <taxon>Gnathifera</taxon>
        <taxon>Rotifera</taxon>
        <taxon>Eurotatoria</taxon>
        <taxon>Bdelloidea</taxon>
        <taxon>Philodinida</taxon>
        <taxon>Philodinidae</taxon>
        <taxon>Rotaria</taxon>
    </lineage>
</organism>
<protein>
    <submittedName>
        <fullName evidence="1">Uncharacterized protein</fullName>
    </submittedName>
</protein>
<sequence>MRIHLKQSALVVVCLICLIIGIYSWQRWQKYKLIANHFIHPTPKTDLDDLEKAILLDNKVIAKCQHFAQGKQLFVVDSNGIS</sequence>
<evidence type="ECO:0000313" key="3">
    <source>
        <dbReference type="EMBL" id="CAF4124656.1"/>
    </source>
</evidence>
<evidence type="ECO:0000313" key="4">
    <source>
        <dbReference type="EMBL" id="CAF4184049.1"/>
    </source>
</evidence>
<dbReference type="EMBL" id="CAJOBI010015665">
    <property type="protein sequence ID" value="CAF4184049.1"/>
    <property type="molecule type" value="Genomic_DNA"/>
</dbReference>
<dbReference type="Proteomes" id="UP000681720">
    <property type="component" value="Unassembled WGS sequence"/>
</dbReference>
<evidence type="ECO:0000313" key="1">
    <source>
        <dbReference type="EMBL" id="CAF0966902.1"/>
    </source>
</evidence>
<dbReference type="EMBL" id="CAJOBH010008841">
    <property type="protein sequence ID" value="CAF4124656.1"/>
    <property type="molecule type" value="Genomic_DNA"/>
</dbReference>
<gene>
    <name evidence="3" type="ORF">BYL167_LOCUS20244</name>
    <name evidence="1" type="ORF">CJN711_LOCUS678</name>
    <name evidence="2" type="ORF">GIL414_LOCUS6705</name>
    <name evidence="4" type="ORF">SMN809_LOCUS21151</name>
</gene>
<dbReference type="AlphaFoldDB" id="A0A814EAU1"/>
<dbReference type="EMBL" id="CAJOBJ010001945">
    <property type="protein sequence ID" value="CAF3903982.1"/>
    <property type="molecule type" value="Genomic_DNA"/>
</dbReference>
<dbReference type="Proteomes" id="UP000676336">
    <property type="component" value="Unassembled WGS sequence"/>
</dbReference>
<reference evidence="1" key="1">
    <citation type="submission" date="2021-02" db="EMBL/GenBank/DDBJ databases">
        <authorList>
            <person name="Nowell W R."/>
        </authorList>
    </citation>
    <scope>NUCLEOTIDE SEQUENCE</scope>
</reference>
<dbReference type="EMBL" id="CAJNOV010000048">
    <property type="protein sequence ID" value="CAF0966902.1"/>
    <property type="molecule type" value="Genomic_DNA"/>
</dbReference>
<dbReference type="Proteomes" id="UP000663855">
    <property type="component" value="Unassembled WGS sequence"/>
</dbReference>
<evidence type="ECO:0000313" key="2">
    <source>
        <dbReference type="EMBL" id="CAF3903982.1"/>
    </source>
</evidence>